<evidence type="ECO:0000256" key="1">
    <source>
        <dbReference type="SAM" id="MobiDB-lite"/>
    </source>
</evidence>
<comment type="caution">
    <text evidence="2">The sequence shown here is derived from an EMBL/GenBank/DDBJ whole genome shotgun (WGS) entry which is preliminary data.</text>
</comment>
<sequence length="125" mass="13768">MRSVSRLSAERALTYGIFLVRAEDDDGAIGLLPAQLDPGGPTHTMSLSQSIPNHCVVLGIQRDESEIPEHADHRYRSEQPPGPSPGLMGCEFHRNPSVRNRVTPHNLASMPDTDHPGPSNEERKR</sequence>
<proteinExistence type="predicted"/>
<feature type="compositionally biased region" description="Basic and acidic residues" evidence="1">
    <location>
        <begin position="64"/>
        <end position="77"/>
    </location>
</feature>
<gene>
    <name evidence="2" type="ORF">LCGC14_2561120</name>
</gene>
<accession>A0A0F9DD48</accession>
<protein>
    <submittedName>
        <fullName evidence="2">Uncharacterized protein</fullName>
    </submittedName>
</protein>
<reference evidence="2" key="1">
    <citation type="journal article" date="2015" name="Nature">
        <title>Complex archaea that bridge the gap between prokaryotes and eukaryotes.</title>
        <authorList>
            <person name="Spang A."/>
            <person name="Saw J.H."/>
            <person name="Jorgensen S.L."/>
            <person name="Zaremba-Niedzwiedzka K."/>
            <person name="Martijn J."/>
            <person name="Lind A.E."/>
            <person name="van Eijk R."/>
            <person name="Schleper C."/>
            <person name="Guy L."/>
            <person name="Ettema T.J."/>
        </authorList>
    </citation>
    <scope>NUCLEOTIDE SEQUENCE</scope>
</reference>
<feature type="region of interest" description="Disordered" evidence="1">
    <location>
        <begin position="64"/>
        <end position="125"/>
    </location>
</feature>
<organism evidence="2">
    <name type="scientific">marine sediment metagenome</name>
    <dbReference type="NCBI Taxonomy" id="412755"/>
    <lineage>
        <taxon>unclassified sequences</taxon>
        <taxon>metagenomes</taxon>
        <taxon>ecological metagenomes</taxon>
    </lineage>
</organism>
<name>A0A0F9DD48_9ZZZZ</name>
<dbReference type="AlphaFoldDB" id="A0A0F9DD48"/>
<dbReference type="EMBL" id="LAZR01042276">
    <property type="protein sequence ID" value="KKL09913.1"/>
    <property type="molecule type" value="Genomic_DNA"/>
</dbReference>
<evidence type="ECO:0000313" key="2">
    <source>
        <dbReference type="EMBL" id="KKL09913.1"/>
    </source>
</evidence>
<feature type="compositionally biased region" description="Basic and acidic residues" evidence="1">
    <location>
        <begin position="112"/>
        <end position="125"/>
    </location>
</feature>